<evidence type="ECO:0000313" key="5">
    <source>
        <dbReference type="WBParaSite" id="Pan_g8409.t1"/>
    </source>
</evidence>
<dbReference type="Pfam" id="PF02550">
    <property type="entry name" value="AcetylCoA_hydro"/>
    <property type="match status" value="1"/>
</dbReference>
<dbReference type="SUPFAM" id="SSF100950">
    <property type="entry name" value="NagB/RpiA/CoA transferase-like"/>
    <property type="match status" value="2"/>
</dbReference>
<organism evidence="4 5">
    <name type="scientific">Panagrellus redivivus</name>
    <name type="common">Microworm</name>
    <dbReference type="NCBI Taxonomy" id="6233"/>
    <lineage>
        <taxon>Eukaryota</taxon>
        <taxon>Metazoa</taxon>
        <taxon>Ecdysozoa</taxon>
        <taxon>Nematoda</taxon>
        <taxon>Chromadorea</taxon>
        <taxon>Rhabditida</taxon>
        <taxon>Tylenchina</taxon>
        <taxon>Panagrolaimomorpha</taxon>
        <taxon>Panagrolaimoidea</taxon>
        <taxon>Panagrolaimidae</taxon>
        <taxon>Panagrellus</taxon>
    </lineage>
</organism>
<dbReference type="Proteomes" id="UP000492821">
    <property type="component" value="Unassembled WGS sequence"/>
</dbReference>
<evidence type="ECO:0000259" key="2">
    <source>
        <dbReference type="Pfam" id="PF02550"/>
    </source>
</evidence>
<dbReference type="InterPro" id="IPR003702">
    <property type="entry name" value="ActCoA_hydro_N"/>
</dbReference>
<sequence>MQSRLAVQQIRTFTGLRTGVNVRTLTNPIPGKTPNIVSADEALAVVQSGDNVYIHCAPSTPTDLLKALARHVEKNGLSNVRTHHLLTTGEVPWTDPKFAGKIRSNCFFVCSNLRPLVNTGKADYTPIFLQDTIKVLDDKVKPVDVSLVTVSPPDSHGYCSIGVNVDMASAACRNAKYVIGAMNKSQPKTFGDTFIHASQFHALVETDVPLPEVPSGKGTPEEAAIGKLIAENLVDDYATLQLGIGSIPDNVLKLLIGHKDIGIHTELLCTGVMSLIEAGVVTNSRKSIDVGKCVTSFAMGNRKFYDLLNDNTAFVFASAAYTNNFNVIAAQSRMTAINSAIEIDLAGQIVSDTIGKNYYSGFGGQVDFINAAAQAADGKGKAIIALPSRTHKGQTKIVPYIKEGAGVVTTRAHTHYVVTEFGIANLFGKSVRQRAYELIKIAHPDDREALDKAAFARFGVAPSRD</sequence>
<reference evidence="4" key="1">
    <citation type="journal article" date="2013" name="Genetics">
        <title>The draft genome and transcriptome of Panagrellus redivivus are shaped by the harsh demands of a free-living lifestyle.</title>
        <authorList>
            <person name="Srinivasan J."/>
            <person name="Dillman A.R."/>
            <person name="Macchietto M.G."/>
            <person name="Heikkinen L."/>
            <person name="Lakso M."/>
            <person name="Fracchia K.M."/>
            <person name="Antoshechkin I."/>
            <person name="Mortazavi A."/>
            <person name="Wong G."/>
            <person name="Sternberg P.W."/>
        </authorList>
    </citation>
    <scope>NUCLEOTIDE SEQUENCE [LARGE SCALE GENOMIC DNA]</scope>
    <source>
        <strain evidence="4">MT8872</strain>
    </source>
</reference>
<dbReference type="PANTHER" id="PTHR21432">
    <property type="entry name" value="ACETYL-COA HYDROLASE-RELATED"/>
    <property type="match status" value="1"/>
</dbReference>
<evidence type="ECO:0000259" key="3">
    <source>
        <dbReference type="Pfam" id="PF13336"/>
    </source>
</evidence>
<dbReference type="PANTHER" id="PTHR21432:SF13">
    <property type="entry name" value="ACETYL-COA HYDROLASE"/>
    <property type="match status" value="1"/>
</dbReference>
<feature type="domain" description="Acetyl-CoA hydrolase/transferase N-terminal" evidence="2">
    <location>
        <begin position="38"/>
        <end position="207"/>
    </location>
</feature>
<proteinExistence type="inferred from homology"/>
<evidence type="ECO:0000256" key="1">
    <source>
        <dbReference type="ARBA" id="ARBA00009632"/>
    </source>
</evidence>
<dbReference type="InterPro" id="IPR037171">
    <property type="entry name" value="NagB/RpiA_transferase-like"/>
</dbReference>
<comment type="similarity">
    <text evidence="1">Belongs to the acetyl-CoA hydrolase/transferase family.</text>
</comment>
<reference evidence="5" key="2">
    <citation type="submission" date="2020-10" db="UniProtKB">
        <authorList>
            <consortium name="WormBaseParasite"/>
        </authorList>
    </citation>
    <scope>IDENTIFICATION</scope>
</reference>
<evidence type="ECO:0000313" key="4">
    <source>
        <dbReference type="Proteomes" id="UP000492821"/>
    </source>
</evidence>
<dbReference type="InterPro" id="IPR038460">
    <property type="entry name" value="AcetylCoA_hyd_C_sf"/>
</dbReference>
<dbReference type="InterPro" id="IPR026888">
    <property type="entry name" value="AcetylCoA_hyd_C"/>
</dbReference>
<feature type="domain" description="Acetyl-CoA hydrolase/transferase C-terminal" evidence="3">
    <location>
        <begin position="300"/>
        <end position="454"/>
    </location>
</feature>
<dbReference type="GO" id="GO:0008775">
    <property type="term" value="F:acetate CoA-transferase activity"/>
    <property type="evidence" value="ECO:0007669"/>
    <property type="project" value="InterPro"/>
</dbReference>
<dbReference type="Pfam" id="PF13336">
    <property type="entry name" value="AcetylCoA_hyd_C"/>
    <property type="match status" value="1"/>
</dbReference>
<dbReference type="Gene3D" id="3.40.1080.10">
    <property type="entry name" value="Glutaconate Coenzyme A-transferase"/>
    <property type="match status" value="1"/>
</dbReference>
<dbReference type="AlphaFoldDB" id="A0A7E5A1P7"/>
<dbReference type="GO" id="GO:0006083">
    <property type="term" value="P:acetate metabolic process"/>
    <property type="evidence" value="ECO:0007669"/>
    <property type="project" value="InterPro"/>
</dbReference>
<dbReference type="InterPro" id="IPR046433">
    <property type="entry name" value="ActCoA_hydro"/>
</dbReference>
<dbReference type="GO" id="GO:0005739">
    <property type="term" value="C:mitochondrion"/>
    <property type="evidence" value="ECO:0007669"/>
    <property type="project" value="TreeGrafter"/>
</dbReference>
<name>A0A7E5A1P7_PANRE</name>
<protein>
    <submittedName>
        <fullName evidence="5">Acetyl-CoA hydrolase</fullName>
    </submittedName>
</protein>
<accession>A0A7E5A1P7</accession>
<dbReference type="WBParaSite" id="Pan_g8409.t1">
    <property type="protein sequence ID" value="Pan_g8409.t1"/>
    <property type="gene ID" value="Pan_g8409"/>
</dbReference>
<keyword evidence="4" id="KW-1185">Reference proteome</keyword>
<dbReference type="Gene3D" id="3.40.1080.20">
    <property type="entry name" value="Acetyl-CoA hydrolase/transferase C-terminal domain"/>
    <property type="match status" value="1"/>
</dbReference>
<dbReference type="Gene3D" id="3.30.750.70">
    <property type="entry name" value="4-hydroxybutyrate coenzyme like domains"/>
    <property type="match status" value="1"/>
</dbReference>